<organism evidence="10 11">
    <name type="scientific">Sphingomonas metalli</name>
    <dbReference type="NCBI Taxonomy" id="1779358"/>
    <lineage>
        <taxon>Bacteria</taxon>
        <taxon>Pseudomonadati</taxon>
        <taxon>Pseudomonadota</taxon>
        <taxon>Alphaproteobacteria</taxon>
        <taxon>Sphingomonadales</taxon>
        <taxon>Sphingomonadaceae</taxon>
        <taxon>Sphingomonas</taxon>
    </lineage>
</organism>
<dbReference type="Pfam" id="PF05193">
    <property type="entry name" value="Peptidase_M16_C"/>
    <property type="match status" value="2"/>
</dbReference>
<reference evidence="10" key="1">
    <citation type="journal article" date="2014" name="Int. J. Syst. Evol. Microbiol.">
        <title>Complete genome sequence of Corynebacterium casei LMG S-19264T (=DSM 44701T), isolated from a smear-ripened cheese.</title>
        <authorList>
            <consortium name="US DOE Joint Genome Institute (JGI-PGF)"/>
            <person name="Walter F."/>
            <person name="Albersmeier A."/>
            <person name="Kalinowski J."/>
            <person name="Ruckert C."/>
        </authorList>
    </citation>
    <scope>NUCLEOTIDE SEQUENCE</scope>
    <source>
        <strain evidence="10">CGMCC 1.15330</strain>
    </source>
</reference>
<dbReference type="InterPro" id="IPR050626">
    <property type="entry name" value="Peptidase_M16"/>
</dbReference>
<name>A0A916TEP8_9SPHN</name>
<dbReference type="PANTHER" id="PTHR43690">
    <property type="entry name" value="NARDILYSIN"/>
    <property type="match status" value="1"/>
</dbReference>
<comment type="similarity">
    <text evidence="1">Belongs to the peptidase M16 family.</text>
</comment>
<feature type="chain" id="PRO_5037043530" evidence="7">
    <location>
        <begin position="27"/>
        <end position="929"/>
    </location>
</feature>
<proteinExistence type="inferred from homology"/>
<dbReference type="GO" id="GO:0008237">
    <property type="term" value="F:metallopeptidase activity"/>
    <property type="evidence" value="ECO:0007669"/>
    <property type="project" value="UniProtKB-KW"/>
</dbReference>
<evidence type="ECO:0000259" key="9">
    <source>
        <dbReference type="Pfam" id="PF05193"/>
    </source>
</evidence>
<evidence type="ECO:0000256" key="1">
    <source>
        <dbReference type="ARBA" id="ARBA00007261"/>
    </source>
</evidence>
<reference evidence="10" key="2">
    <citation type="submission" date="2020-09" db="EMBL/GenBank/DDBJ databases">
        <authorList>
            <person name="Sun Q."/>
            <person name="Zhou Y."/>
        </authorList>
    </citation>
    <scope>NUCLEOTIDE SEQUENCE</scope>
    <source>
        <strain evidence="10">CGMCC 1.15330</strain>
    </source>
</reference>
<evidence type="ECO:0000256" key="4">
    <source>
        <dbReference type="ARBA" id="ARBA00022833"/>
    </source>
</evidence>
<evidence type="ECO:0000256" key="2">
    <source>
        <dbReference type="ARBA" id="ARBA00022670"/>
    </source>
</evidence>
<feature type="compositionally biased region" description="Low complexity" evidence="6">
    <location>
        <begin position="451"/>
        <end position="462"/>
    </location>
</feature>
<feature type="region of interest" description="Disordered" evidence="6">
    <location>
        <begin position="451"/>
        <end position="472"/>
    </location>
</feature>
<sequence>MKYGVVKYGFFAAGCLLVADASDARAAVAAAPAATTADPVDQLKLPYERFTLPNGLTVIVYTDHSAPTVLVSLTYRVGSKDEPEGKTGFAHLFEHMMFQETPNRKDEYFSRLNQAGAININGNTTTDRTRYFEIIPTQALDLALWMESDRMQYLLGAIDAKALDSQRAVVKNEKRQHGTAASDAQSDAFLAALYPANHPYAHSTIGSMRDLDAASVEDARSWFDSYYGASNAILLLAGDIDASTAREKVAKYFKDVRPGSRTQSIARWVPTLGEHKDLHFYGKDGHVTLSRTWPVPSGDEREGTLLNLMASTLSGSPDAPLNAALVEHDGPALSVGAIFQDSFVNGIFTVSVDLKPGADIAEVERRIDAVMAAQLRDGPNARMLQQYRRTADKDLLAGLEDPQSVGGILEEGELAGGDPLLFKTERRWQTEATPATIAAVARKWLTRPYITTRTDPEPTTTPAVADSVDRTRSPAVAATPAVTGASPATLPPIERATLSNGAQLVVVRRPKLPLVSVTFAFATGRFIGRDYPRGLSSLTLGSLFEGSKRYPAETIKATMRDLALYPVGIGDQRQSSVTFSTDSASLDQATAFTTEVLREPLFPQKKVDEHRLAVDQSFDSYERNPSGALEAVFSQALWGKDHPVGHIETRDEAKSISRAAMLDFYQHELSPANMTAYFVGDITLEHARALMEANLAGWHQGVKPAPTVDVPAARPTGVRVVLIDIPGATQSQVLGGRLMEMWEPRRSMAEVLANGALGGAFTSRINLNLREDKGWTYGIRSNLGGSLRSQRTFYVKGAIQADHTADAIREVLREIRDFNADRPLTATELQDQKTTVLNKLKTVLTSNRNYVMAMMDAQERGMPLDYLQSMPAVIDSITLDEAQKVARETFHADDFVWAIAGDLRKIEPEIRALNLGPVEVQDVYGHRIR</sequence>
<protein>
    <submittedName>
        <fullName evidence="10">Peptidase M16</fullName>
    </submittedName>
</protein>
<dbReference type="Gene3D" id="3.30.830.10">
    <property type="entry name" value="Metalloenzyme, LuxS/M16 peptidase-like"/>
    <property type="match status" value="4"/>
</dbReference>
<dbReference type="SUPFAM" id="SSF63411">
    <property type="entry name" value="LuxS/MPP-like metallohydrolase"/>
    <property type="match status" value="4"/>
</dbReference>
<evidence type="ECO:0000313" key="11">
    <source>
        <dbReference type="Proteomes" id="UP000623067"/>
    </source>
</evidence>
<dbReference type="RefSeq" id="WP_229664669.1">
    <property type="nucleotide sequence ID" value="NZ_BMIH01000005.1"/>
</dbReference>
<evidence type="ECO:0000259" key="8">
    <source>
        <dbReference type="Pfam" id="PF00675"/>
    </source>
</evidence>
<dbReference type="InterPro" id="IPR011249">
    <property type="entry name" value="Metalloenz_LuxS/M16"/>
</dbReference>
<keyword evidence="5" id="KW-0482">Metalloprotease</keyword>
<keyword evidence="3" id="KW-0378">Hydrolase</keyword>
<evidence type="ECO:0000256" key="7">
    <source>
        <dbReference type="SAM" id="SignalP"/>
    </source>
</evidence>
<accession>A0A916TEP8</accession>
<dbReference type="InterPro" id="IPR007863">
    <property type="entry name" value="Peptidase_M16_C"/>
</dbReference>
<dbReference type="GO" id="GO:0046872">
    <property type="term" value="F:metal ion binding"/>
    <property type="evidence" value="ECO:0007669"/>
    <property type="project" value="InterPro"/>
</dbReference>
<keyword evidence="4" id="KW-0862">Zinc</keyword>
<dbReference type="InterPro" id="IPR011765">
    <property type="entry name" value="Pept_M16_N"/>
</dbReference>
<dbReference type="GO" id="GO:0006508">
    <property type="term" value="P:proteolysis"/>
    <property type="evidence" value="ECO:0007669"/>
    <property type="project" value="UniProtKB-KW"/>
</dbReference>
<feature type="domain" description="Peptidase M16 N-terminal" evidence="8">
    <location>
        <begin position="58"/>
        <end position="194"/>
    </location>
</feature>
<feature type="signal peptide" evidence="7">
    <location>
        <begin position="1"/>
        <end position="26"/>
    </location>
</feature>
<keyword evidence="7" id="KW-0732">Signal</keyword>
<evidence type="ECO:0000256" key="3">
    <source>
        <dbReference type="ARBA" id="ARBA00022801"/>
    </source>
</evidence>
<evidence type="ECO:0000256" key="6">
    <source>
        <dbReference type="SAM" id="MobiDB-lite"/>
    </source>
</evidence>
<feature type="domain" description="Peptidase M16 N-terminal" evidence="8">
    <location>
        <begin position="511"/>
        <end position="639"/>
    </location>
</feature>
<evidence type="ECO:0000313" key="10">
    <source>
        <dbReference type="EMBL" id="GGB41270.1"/>
    </source>
</evidence>
<evidence type="ECO:0000256" key="5">
    <source>
        <dbReference type="ARBA" id="ARBA00023049"/>
    </source>
</evidence>
<dbReference type="Proteomes" id="UP000623067">
    <property type="component" value="Unassembled WGS sequence"/>
</dbReference>
<dbReference type="EMBL" id="BMIH01000005">
    <property type="protein sequence ID" value="GGB41270.1"/>
    <property type="molecule type" value="Genomic_DNA"/>
</dbReference>
<dbReference type="Pfam" id="PF00675">
    <property type="entry name" value="Peptidase_M16"/>
    <property type="match status" value="2"/>
</dbReference>
<keyword evidence="2" id="KW-0645">Protease</keyword>
<dbReference type="PANTHER" id="PTHR43690:SF17">
    <property type="entry name" value="PROTEIN YHJJ"/>
    <property type="match status" value="1"/>
</dbReference>
<dbReference type="AlphaFoldDB" id="A0A916TEP8"/>
<feature type="domain" description="Peptidase M16 C-terminal" evidence="9">
    <location>
        <begin position="215"/>
        <end position="388"/>
    </location>
</feature>
<keyword evidence="11" id="KW-1185">Reference proteome</keyword>
<gene>
    <name evidence="10" type="ORF">GCM10011380_33440</name>
</gene>
<feature type="domain" description="Peptidase M16 C-terminal" evidence="9">
    <location>
        <begin position="655"/>
        <end position="834"/>
    </location>
</feature>
<comment type="caution">
    <text evidence="10">The sequence shown here is derived from an EMBL/GenBank/DDBJ whole genome shotgun (WGS) entry which is preliminary data.</text>
</comment>